<evidence type="ECO:0000256" key="1">
    <source>
        <dbReference type="SAM" id="Coils"/>
    </source>
</evidence>
<name>A0A915JLN8_ROMCU</name>
<protein>
    <submittedName>
        <fullName evidence="3">Uncharacterized protein</fullName>
    </submittedName>
</protein>
<keyword evidence="2" id="KW-1185">Reference proteome</keyword>
<evidence type="ECO:0000313" key="3">
    <source>
        <dbReference type="WBParaSite" id="nRc.2.0.1.t27023-RA"/>
    </source>
</evidence>
<keyword evidence="1" id="KW-0175">Coiled coil</keyword>
<proteinExistence type="predicted"/>
<feature type="coiled-coil region" evidence="1">
    <location>
        <begin position="151"/>
        <end position="178"/>
    </location>
</feature>
<accession>A0A915JLN8</accession>
<evidence type="ECO:0000313" key="2">
    <source>
        <dbReference type="Proteomes" id="UP000887565"/>
    </source>
</evidence>
<organism evidence="2 3">
    <name type="scientific">Romanomermis culicivorax</name>
    <name type="common">Nematode worm</name>
    <dbReference type="NCBI Taxonomy" id="13658"/>
    <lineage>
        <taxon>Eukaryota</taxon>
        <taxon>Metazoa</taxon>
        <taxon>Ecdysozoa</taxon>
        <taxon>Nematoda</taxon>
        <taxon>Enoplea</taxon>
        <taxon>Dorylaimia</taxon>
        <taxon>Mermithida</taxon>
        <taxon>Mermithoidea</taxon>
        <taxon>Mermithidae</taxon>
        <taxon>Romanomermis</taxon>
    </lineage>
</organism>
<dbReference type="Proteomes" id="UP000887565">
    <property type="component" value="Unplaced"/>
</dbReference>
<dbReference type="WBParaSite" id="nRc.2.0.1.t27023-RA">
    <property type="protein sequence ID" value="nRc.2.0.1.t27023-RA"/>
    <property type="gene ID" value="nRc.2.0.1.g27023"/>
</dbReference>
<reference evidence="3" key="1">
    <citation type="submission" date="2022-11" db="UniProtKB">
        <authorList>
            <consortium name="WormBaseParasite"/>
        </authorList>
    </citation>
    <scope>IDENTIFICATION</scope>
</reference>
<dbReference type="AlphaFoldDB" id="A0A915JLN8"/>
<sequence length="214" mass="24143">MPNQLATQLCELKGTGEALFNIIVNAPTEEIRGKPKVADRSWIGRPDQLACFPYRDNRFERDNLPSNQEGVPPQHDPNRIMLQSLNSDMDLDLTAAYDQREMPTNNLAQEIVIRNIVKSVLPRLLEEGMVSVPVVSSNQVYLPSGTDILAKAKLWDKVDQLKRKIVEEEEKLQTCAVQAKPDSTQSDEKEFREALYSMLPKSNIPSGQLEQALK</sequence>